<evidence type="ECO:0000256" key="5">
    <source>
        <dbReference type="ARBA" id="ARBA00023136"/>
    </source>
</evidence>
<dbReference type="AlphaFoldDB" id="A0A1Z2XRM3"/>
<evidence type="ECO:0000313" key="10">
    <source>
        <dbReference type="Proteomes" id="UP000196710"/>
    </source>
</evidence>
<reference evidence="10" key="2">
    <citation type="submission" date="2017-05" db="EMBL/GenBank/DDBJ databases">
        <title>Improved OligoMM genomes.</title>
        <authorList>
            <person name="Garzetti D."/>
        </authorList>
    </citation>
    <scope>NUCLEOTIDE SEQUENCE [LARGE SCALE GENOMIC DNA]</scope>
    <source>
        <strain evidence="10">KB18</strain>
    </source>
</reference>
<feature type="transmembrane region" description="Helical" evidence="6">
    <location>
        <begin position="303"/>
        <end position="324"/>
    </location>
</feature>
<keyword evidence="2" id="KW-1003">Cell membrane</keyword>
<dbReference type="Proteomes" id="UP000196710">
    <property type="component" value="Chromosome"/>
</dbReference>
<reference evidence="9 11" key="3">
    <citation type="submission" date="2020-11" db="EMBL/GenBank/DDBJ databases">
        <title>Closed and high quality bacterial genomes of the OMM12 community.</title>
        <authorList>
            <person name="Marbouty M."/>
            <person name="Lamy-Besnier Q."/>
            <person name="Debarbieux L."/>
            <person name="Koszul R."/>
        </authorList>
    </citation>
    <scope>NUCLEOTIDE SEQUENCE [LARGE SCALE GENOMIC DNA]</scope>
    <source>
        <strain evidence="9 11">KB18</strain>
    </source>
</reference>
<evidence type="ECO:0000256" key="4">
    <source>
        <dbReference type="ARBA" id="ARBA00022989"/>
    </source>
</evidence>
<feature type="transmembrane region" description="Helical" evidence="6">
    <location>
        <begin position="395"/>
        <end position="418"/>
    </location>
</feature>
<keyword evidence="5 6" id="KW-0472">Membrane</keyword>
<dbReference type="RefSeq" id="WP_066540959.1">
    <property type="nucleotide sequence ID" value="NZ_CP021422.1"/>
</dbReference>
<reference evidence="8" key="1">
    <citation type="journal article" date="2017" name="Genome Announc.">
        <title>High-Quality Whole-Genome Sequences of the Oligo-Mouse-Microbiota Bacterial Community.</title>
        <authorList>
            <person name="Garzetti D."/>
            <person name="Brugiroux S."/>
            <person name="Bunk B."/>
            <person name="Pukall R."/>
            <person name="McCoy K.D."/>
            <person name="Macpherson A.J."/>
            <person name="Stecher B."/>
        </authorList>
    </citation>
    <scope>NUCLEOTIDE SEQUENCE</scope>
    <source>
        <strain evidence="8">KB18</strain>
    </source>
</reference>
<evidence type="ECO:0000256" key="6">
    <source>
        <dbReference type="SAM" id="Phobius"/>
    </source>
</evidence>
<dbReference type="GO" id="GO:0005886">
    <property type="term" value="C:plasma membrane"/>
    <property type="evidence" value="ECO:0007669"/>
    <property type="project" value="UniProtKB-SubCell"/>
</dbReference>
<dbReference type="GO" id="GO:0022857">
    <property type="term" value="F:transmembrane transporter activity"/>
    <property type="evidence" value="ECO:0007669"/>
    <property type="project" value="TreeGrafter"/>
</dbReference>
<dbReference type="EMBL" id="CP065321">
    <property type="protein sequence ID" value="QQR30385.1"/>
    <property type="molecule type" value="Genomic_DNA"/>
</dbReference>
<evidence type="ECO:0000313" key="11">
    <source>
        <dbReference type="Proteomes" id="UP000596035"/>
    </source>
</evidence>
<proteinExistence type="predicted"/>
<feature type="transmembrane region" description="Helical" evidence="6">
    <location>
        <begin position="336"/>
        <end position="363"/>
    </location>
</feature>
<keyword evidence="3 6" id="KW-0812">Transmembrane</keyword>
<sequence length="430" mass="47099">MNFITRAVLYTARKWKKTLLLFCLLLAITTLVLSGLAIADVQEEQAEEVRGTTGASFTVSRNTATGGWSSDRGGSFSTQEYLTADKMESIAAINGIEGYNASIRTILCLSDRRGQWLEQMEPTGHAIVDCQFYSYSCINSKYHSLFLSGALVMCEGRTIDSSVKNGIVISKDIADKHDLKVGDTLQAVNTPLSDDKTMDLEIVGLFEVVADKTDERNHYNESSYYEYTNNAFVSEAAMKKLLENYADVGYASADFFVSDPERLESILHEVQKINTINWNNFFITANDEVYQNISSALSDTGTLITTLIVVITAVSMVLMILILSMSVRSRKREAGILLAVGIAKPVVVLQYLLEVLLIAAAAFPLAYLSSKQAAGTLGTLFGKTAEHIIVTSEHFMLVVVVGSVLLVTAVLASCIPAMRLKPKTILSQME</sequence>
<evidence type="ECO:0000313" key="9">
    <source>
        <dbReference type="EMBL" id="QQR30385.1"/>
    </source>
</evidence>
<dbReference type="PANTHER" id="PTHR30572">
    <property type="entry name" value="MEMBRANE COMPONENT OF TRANSPORTER-RELATED"/>
    <property type="match status" value="1"/>
</dbReference>
<accession>A0A1Z2XRM3</accession>
<dbReference type="Pfam" id="PF02687">
    <property type="entry name" value="FtsX"/>
    <property type="match status" value="1"/>
</dbReference>
<comment type="subcellular location">
    <subcellularLocation>
        <location evidence="1">Cell membrane</location>
        <topology evidence="1">Multi-pass membrane protein</topology>
    </subcellularLocation>
</comment>
<gene>
    <name evidence="8" type="ORF">ADH66_10875</name>
    <name evidence="9" type="ORF">I5Q82_01185</name>
</gene>
<keyword evidence="10" id="KW-1185">Reference proteome</keyword>
<organism evidence="9 11">
    <name type="scientific">Acutalibacter muris</name>
    <dbReference type="NCBI Taxonomy" id="1796620"/>
    <lineage>
        <taxon>Bacteria</taxon>
        <taxon>Bacillati</taxon>
        <taxon>Bacillota</taxon>
        <taxon>Clostridia</taxon>
        <taxon>Eubacteriales</taxon>
        <taxon>Acutalibacteraceae</taxon>
        <taxon>Acutalibacter</taxon>
    </lineage>
</organism>
<protein>
    <submittedName>
        <fullName evidence="8">ABC transporter permease</fullName>
    </submittedName>
    <submittedName>
        <fullName evidence="9">FtsX-like permease family protein</fullName>
    </submittedName>
</protein>
<dbReference type="EMBL" id="CP021422">
    <property type="protein sequence ID" value="ASB41112.1"/>
    <property type="molecule type" value="Genomic_DNA"/>
</dbReference>
<keyword evidence="4 6" id="KW-1133">Transmembrane helix</keyword>
<evidence type="ECO:0000256" key="3">
    <source>
        <dbReference type="ARBA" id="ARBA00022692"/>
    </source>
</evidence>
<dbReference type="PANTHER" id="PTHR30572:SF9">
    <property type="entry name" value="ABC TRANSPORTER PERMEASE PROTEIN"/>
    <property type="match status" value="1"/>
</dbReference>
<evidence type="ECO:0000256" key="1">
    <source>
        <dbReference type="ARBA" id="ARBA00004651"/>
    </source>
</evidence>
<evidence type="ECO:0000256" key="2">
    <source>
        <dbReference type="ARBA" id="ARBA00022475"/>
    </source>
</evidence>
<dbReference type="InterPro" id="IPR050250">
    <property type="entry name" value="Macrolide_Exporter_MacB"/>
</dbReference>
<name>A0A1Z2XRM3_9FIRM</name>
<dbReference type="InterPro" id="IPR003838">
    <property type="entry name" value="ABC3_permease_C"/>
</dbReference>
<evidence type="ECO:0000313" key="8">
    <source>
        <dbReference type="EMBL" id="ASB41112.1"/>
    </source>
</evidence>
<evidence type="ECO:0000259" key="7">
    <source>
        <dbReference type="Pfam" id="PF02687"/>
    </source>
</evidence>
<dbReference type="Proteomes" id="UP000596035">
    <property type="component" value="Chromosome"/>
</dbReference>
<feature type="domain" description="ABC3 transporter permease C-terminal" evidence="7">
    <location>
        <begin position="307"/>
        <end position="420"/>
    </location>
</feature>
<dbReference type="KEGG" id="amur:ADH66_10875"/>